<reference evidence="7 8" key="1">
    <citation type="submission" date="2010-11" db="EMBL/GenBank/DDBJ databases">
        <title>The complete genome of Thermotoga thermarum DSM 5069.</title>
        <authorList>
            <consortium name="US DOE Joint Genome Institute (JGI-PGF)"/>
            <person name="Lucas S."/>
            <person name="Copeland A."/>
            <person name="Lapidus A."/>
            <person name="Bruce D."/>
            <person name="Goodwin L."/>
            <person name="Pitluck S."/>
            <person name="Kyrpides N."/>
            <person name="Mavromatis K."/>
            <person name="Ivanova N."/>
            <person name="Zeytun A."/>
            <person name="Brettin T."/>
            <person name="Detter J.C."/>
            <person name="Tapia R."/>
            <person name="Han C."/>
            <person name="Land M."/>
            <person name="Hauser L."/>
            <person name="Markowitz V."/>
            <person name="Cheng J.-F."/>
            <person name="Hugenholtz P."/>
            <person name="Woyke T."/>
            <person name="Wu D."/>
            <person name="Spring S."/>
            <person name="Schroeder M."/>
            <person name="Brambilla E."/>
            <person name="Klenk H.-P."/>
            <person name="Eisen J.A."/>
        </authorList>
    </citation>
    <scope>NUCLEOTIDE SEQUENCE [LARGE SCALE GENOMIC DNA]</scope>
    <source>
        <strain evidence="7 8">DSM 5069</strain>
    </source>
</reference>
<dbReference type="CDD" id="cd00009">
    <property type="entry name" value="AAA"/>
    <property type="match status" value="1"/>
</dbReference>
<dbReference type="eggNOG" id="COG3829">
    <property type="taxonomic scope" value="Bacteria"/>
</dbReference>
<sequence length="568" mass="63528">MLRQDLLEMVLDSIIEGVIIVDKQARVIYINKQACLLLGVDQNQVLNRYVVDVIPNTRLHIVVQTGVPEFDRLQEIGSTKIITSRVPIRDKNGEVIAAAAIFRDVTSVQKMAEEVTNLKEIEATLKAIIESTSDAISVADAEGRIVLVNSAYTKITGFTAQEVIGKPATVDIAEGESMHIKVAQTKQPIYGARLLVGPTKKEVIVNVTPLFVKGQFKGSVAVIHDVSEIMRLTRELEEVKRLIRRMGAKYTFEDIVAVSEKMKVALTQAMKVAPTPATVLLRGESGTGKELFAHAIHNASDRKDKPFISVNCAAIPESIFESELFGYTAGAFTGARREGKKGLLEEANHGTIFFDEIGKMPLSVQSKLLRFIESKEIVPIGDTKPIKVDVRIIASTNMNLEKMVQDGSFLPDLYFRLNVFPIFLPPLRERKEDIPLLVQRIIRKLNQEYGRTVEGISPDALHKLLNYDWPGNVRELENVIGRAMINMEPDEKYIRAHHLPPLRISFATAEVSKIGDLRQLVREYEKGLIAKALEESNWNVQEAAKILGLSVRTLYYKMKILNVKRKSN</sequence>
<evidence type="ECO:0000256" key="4">
    <source>
        <dbReference type="ARBA" id="ARBA00023163"/>
    </source>
</evidence>
<dbReference type="InterPro" id="IPR000014">
    <property type="entry name" value="PAS"/>
</dbReference>
<dbReference type="InterPro" id="IPR009057">
    <property type="entry name" value="Homeodomain-like_sf"/>
</dbReference>
<evidence type="ECO:0000313" key="7">
    <source>
        <dbReference type="EMBL" id="AEH51315.1"/>
    </source>
</evidence>
<dbReference type="InterPro" id="IPR002078">
    <property type="entry name" value="Sigma_54_int"/>
</dbReference>
<dbReference type="HOGENOM" id="CLU_000445_8_1_0"/>
<dbReference type="GO" id="GO:0006355">
    <property type="term" value="P:regulation of DNA-templated transcription"/>
    <property type="evidence" value="ECO:0007669"/>
    <property type="project" value="InterPro"/>
</dbReference>
<dbReference type="Proteomes" id="UP000006804">
    <property type="component" value="Chromosome"/>
</dbReference>
<dbReference type="PATRIC" id="fig|688269.3.peg.1280"/>
<dbReference type="Gene3D" id="1.10.10.60">
    <property type="entry name" value="Homeodomain-like"/>
    <property type="match status" value="1"/>
</dbReference>
<dbReference type="STRING" id="688269.Theth_1243"/>
<dbReference type="Gene3D" id="1.10.8.60">
    <property type="match status" value="1"/>
</dbReference>
<evidence type="ECO:0000259" key="6">
    <source>
        <dbReference type="PROSITE" id="PS50112"/>
    </source>
</evidence>
<dbReference type="PROSITE" id="PS00675">
    <property type="entry name" value="SIGMA54_INTERACT_1"/>
    <property type="match status" value="1"/>
</dbReference>
<keyword evidence="2" id="KW-0067">ATP-binding</keyword>
<keyword evidence="3" id="KW-0805">Transcription regulation</keyword>
<dbReference type="CDD" id="cd00130">
    <property type="entry name" value="PAS"/>
    <property type="match status" value="2"/>
</dbReference>
<feature type="domain" description="PAS" evidence="6">
    <location>
        <begin position="121"/>
        <end position="177"/>
    </location>
</feature>
<dbReference type="InterPro" id="IPR003593">
    <property type="entry name" value="AAA+_ATPase"/>
</dbReference>
<keyword evidence="1" id="KW-0547">Nucleotide-binding</keyword>
<dbReference type="InterPro" id="IPR058031">
    <property type="entry name" value="AAA_lid_NorR"/>
</dbReference>
<protein>
    <submittedName>
        <fullName evidence="7">PAS modulated sigma54 specific transcriptional regulator, Fis family</fullName>
    </submittedName>
</protein>
<dbReference type="InterPro" id="IPR025662">
    <property type="entry name" value="Sigma_54_int_dom_ATP-bd_1"/>
</dbReference>
<dbReference type="SUPFAM" id="SSF55785">
    <property type="entry name" value="PYP-like sensor domain (PAS domain)"/>
    <property type="match status" value="2"/>
</dbReference>
<evidence type="ECO:0000256" key="2">
    <source>
        <dbReference type="ARBA" id="ARBA00022840"/>
    </source>
</evidence>
<dbReference type="Pfam" id="PF00158">
    <property type="entry name" value="Sigma54_activat"/>
    <property type="match status" value="1"/>
</dbReference>
<dbReference type="PROSITE" id="PS50112">
    <property type="entry name" value="PAS"/>
    <property type="match status" value="2"/>
</dbReference>
<dbReference type="InterPro" id="IPR035965">
    <property type="entry name" value="PAS-like_dom_sf"/>
</dbReference>
<evidence type="ECO:0000256" key="3">
    <source>
        <dbReference type="ARBA" id="ARBA00023015"/>
    </source>
</evidence>
<dbReference type="PRINTS" id="PR01590">
    <property type="entry name" value="HTHFIS"/>
</dbReference>
<dbReference type="PANTHER" id="PTHR32071:SF121">
    <property type="entry name" value="SIGMA L-DEPENDENT TRANSCRIPTIONAL REGULATOR YQIR-RELATED"/>
    <property type="match status" value="1"/>
</dbReference>
<dbReference type="PANTHER" id="PTHR32071">
    <property type="entry name" value="TRANSCRIPTIONAL REGULATORY PROTEIN"/>
    <property type="match status" value="1"/>
</dbReference>
<dbReference type="InterPro" id="IPR025944">
    <property type="entry name" value="Sigma_54_int_dom_CS"/>
</dbReference>
<dbReference type="FunFam" id="3.40.50.300:FF:000006">
    <property type="entry name" value="DNA-binding transcriptional regulator NtrC"/>
    <property type="match status" value="1"/>
</dbReference>
<dbReference type="SMART" id="SM00091">
    <property type="entry name" value="PAS"/>
    <property type="match status" value="2"/>
</dbReference>
<dbReference type="Pfam" id="PF25601">
    <property type="entry name" value="AAA_lid_14"/>
    <property type="match status" value="1"/>
</dbReference>
<dbReference type="InterPro" id="IPR027417">
    <property type="entry name" value="P-loop_NTPase"/>
</dbReference>
<dbReference type="SUPFAM" id="SSF46689">
    <property type="entry name" value="Homeodomain-like"/>
    <property type="match status" value="1"/>
</dbReference>
<feature type="domain" description="PAS" evidence="6">
    <location>
        <begin position="3"/>
        <end position="51"/>
    </location>
</feature>
<dbReference type="Pfam" id="PF00989">
    <property type="entry name" value="PAS"/>
    <property type="match status" value="2"/>
</dbReference>
<dbReference type="Gene3D" id="3.30.450.20">
    <property type="entry name" value="PAS domain"/>
    <property type="match status" value="2"/>
</dbReference>
<feature type="domain" description="Sigma-54 factor interaction" evidence="5">
    <location>
        <begin position="255"/>
        <end position="485"/>
    </location>
</feature>
<proteinExistence type="predicted"/>
<dbReference type="PROSITE" id="PS50045">
    <property type="entry name" value="SIGMA54_INTERACT_4"/>
    <property type="match status" value="1"/>
</dbReference>
<dbReference type="SMART" id="SM00382">
    <property type="entry name" value="AAA"/>
    <property type="match status" value="1"/>
</dbReference>
<dbReference type="Pfam" id="PF02954">
    <property type="entry name" value="HTH_8"/>
    <property type="match status" value="1"/>
</dbReference>
<dbReference type="InterPro" id="IPR013767">
    <property type="entry name" value="PAS_fold"/>
</dbReference>
<dbReference type="GO" id="GO:0043565">
    <property type="term" value="F:sequence-specific DNA binding"/>
    <property type="evidence" value="ECO:0007669"/>
    <property type="project" value="InterPro"/>
</dbReference>
<dbReference type="NCBIfam" id="TIGR00229">
    <property type="entry name" value="sensory_box"/>
    <property type="match status" value="2"/>
</dbReference>
<dbReference type="Gene3D" id="3.40.50.300">
    <property type="entry name" value="P-loop containing nucleotide triphosphate hydrolases"/>
    <property type="match status" value="1"/>
</dbReference>
<dbReference type="PROSITE" id="PS00688">
    <property type="entry name" value="SIGMA54_INTERACT_3"/>
    <property type="match status" value="1"/>
</dbReference>
<dbReference type="GO" id="GO:0005524">
    <property type="term" value="F:ATP binding"/>
    <property type="evidence" value="ECO:0007669"/>
    <property type="project" value="UniProtKB-KW"/>
</dbReference>
<organism evidence="7 8">
    <name type="scientific">Pseudothermotoga thermarum DSM 5069</name>
    <dbReference type="NCBI Taxonomy" id="688269"/>
    <lineage>
        <taxon>Bacteria</taxon>
        <taxon>Thermotogati</taxon>
        <taxon>Thermotogota</taxon>
        <taxon>Thermotogae</taxon>
        <taxon>Thermotogales</taxon>
        <taxon>Thermotogaceae</taxon>
        <taxon>Pseudothermotoga</taxon>
    </lineage>
</organism>
<dbReference type="RefSeq" id="WP_013932534.1">
    <property type="nucleotide sequence ID" value="NC_015707.1"/>
</dbReference>
<dbReference type="EMBL" id="CP002351">
    <property type="protein sequence ID" value="AEH51315.1"/>
    <property type="molecule type" value="Genomic_DNA"/>
</dbReference>
<keyword evidence="8" id="KW-1185">Reference proteome</keyword>
<dbReference type="OrthoDB" id="9803970at2"/>
<dbReference type="KEGG" id="tta:Theth_1243"/>
<evidence type="ECO:0000256" key="1">
    <source>
        <dbReference type="ARBA" id="ARBA00022741"/>
    </source>
</evidence>
<keyword evidence="4" id="KW-0804">Transcription</keyword>
<name>F7YUB6_9THEM</name>
<accession>F7YUB6</accession>
<dbReference type="SUPFAM" id="SSF52540">
    <property type="entry name" value="P-loop containing nucleoside triphosphate hydrolases"/>
    <property type="match status" value="1"/>
</dbReference>
<dbReference type="AlphaFoldDB" id="F7YUB6"/>
<dbReference type="InterPro" id="IPR002197">
    <property type="entry name" value="HTH_Fis"/>
</dbReference>
<evidence type="ECO:0000313" key="8">
    <source>
        <dbReference type="Proteomes" id="UP000006804"/>
    </source>
</evidence>
<gene>
    <name evidence="7" type="ORF">Theth_1243</name>
</gene>
<evidence type="ECO:0000259" key="5">
    <source>
        <dbReference type="PROSITE" id="PS50045"/>
    </source>
</evidence>